<evidence type="ECO:0000313" key="2">
    <source>
        <dbReference type="EMBL" id="TLD95681.1"/>
    </source>
</evidence>
<reference evidence="2 3" key="1">
    <citation type="journal article" date="2014" name="Genome Announc.">
        <title>Draft genome sequences of eight enterohepatic helicobacter species isolated from both laboratory and wild rodents.</title>
        <authorList>
            <person name="Sheh A."/>
            <person name="Shen Z."/>
            <person name="Fox J.G."/>
        </authorList>
    </citation>
    <scope>NUCLEOTIDE SEQUENCE [LARGE SCALE GENOMIC DNA]</scope>
    <source>
        <strain evidence="2 3">MIT 97-6194</strain>
    </source>
</reference>
<dbReference type="RefSeq" id="WP_034571286.1">
    <property type="nucleotide sequence ID" value="NZ_JRMP02000002.1"/>
</dbReference>
<dbReference type="EMBL" id="QBIU01000001">
    <property type="protein sequence ID" value="MWV69847.1"/>
    <property type="molecule type" value="Genomic_DNA"/>
</dbReference>
<reference evidence="1 4" key="4">
    <citation type="submission" date="2019-12" db="EMBL/GenBank/DDBJ databases">
        <title>Multi-Generational Helicobacter saguini Isolates.</title>
        <authorList>
            <person name="Mannion A."/>
            <person name="Shen Z."/>
            <person name="Fox J.G."/>
        </authorList>
    </citation>
    <scope>NUCLEOTIDE SEQUENCE [LARGE SCALE GENOMIC DNA]</scope>
    <source>
        <strain evidence="1">16-048</strain>
        <strain evidence="4">16-048 (F4)</strain>
    </source>
</reference>
<keyword evidence="3" id="KW-1185">Reference proteome</keyword>
<comment type="caution">
    <text evidence="2">The sequence shown here is derived from an EMBL/GenBank/DDBJ whole genome shotgun (WGS) entry which is preliminary data.</text>
</comment>
<reference evidence="2 3" key="2">
    <citation type="journal article" date="2016" name="Infect. Immun.">
        <title>Helicobacter saguini, a Novel Helicobacter Isolated from Cotton-Top Tamarins with Ulcerative Colitis, Has Proinflammatory Properties and Induces Typhlocolitis and Dysplasia in Gnotobiotic IL-10-/- Mice.</title>
        <authorList>
            <person name="Shen Z."/>
            <person name="Mannion A."/>
            <person name="Whary M.T."/>
            <person name="Muthupalani S."/>
            <person name="Sheh A."/>
            <person name="Feng Y."/>
            <person name="Gong G."/>
            <person name="Vandamme P."/>
            <person name="Holcombe H.R."/>
            <person name="Paster B.J."/>
            <person name="Fox J.G."/>
        </authorList>
    </citation>
    <scope>NUCLEOTIDE SEQUENCE [LARGE SCALE GENOMIC DNA]</scope>
    <source>
        <strain evidence="2 3">MIT 97-6194</strain>
    </source>
</reference>
<gene>
    <name evidence="1" type="ORF">DCO61_07495</name>
    <name evidence="2" type="ORF">LS64_002180</name>
</gene>
<name>A0A347VNB6_9HELI</name>
<dbReference type="STRING" id="1548018.LS64_05080"/>
<dbReference type="Proteomes" id="UP000477070">
    <property type="component" value="Unassembled WGS sequence"/>
</dbReference>
<dbReference type="OrthoDB" id="5314768at2"/>
<dbReference type="EMBL" id="JRMP02000002">
    <property type="protein sequence ID" value="TLD95681.1"/>
    <property type="molecule type" value="Genomic_DNA"/>
</dbReference>
<sequence length="483" mass="56195">MSEAIFKTSELPFWQRFYKEVEEFRVSLPADANSLSFIKQYELNFIMHTLKSYKHSPKGNGIKWSKAEKDKFMKLSVKEQRKMIVKKSELKSSLFPNINADSKPYEYSGRVSNTAKIAYDKAMKIFDRFDVKPENFDRFDVDIQQEILPLLRLAYKEGYSKAGVALAKCLFDRARFSFRDEAPSQLAECSNIVHALLHEKNPEVSYMYYQLYKWATRTTRLNYIHITPSDLNLNRAEAIHQYNYALESCLWEVIDIEAQREEFSKTYVKAELWLGAALVYKSPLAFRLAASSYKNSDIYALVMYHACKRCAIALGSEDDINAYAYNYTRGLTMLHPSKLKATQMQTYMDKPPKQKGLINGLDPYFDTKFPPDLIIDLTGIQNPCVYGGDKNKIGLVYAREQGLIKDPRDKDSTPDSIKDYYVKMWDILINVYYKDYQKMPPLYHLSTYMAIKIYRNLEYGLPSARPYIFPKEVLDIPIDFKGL</sequence>
<reference evidence="2" key="3">
    <citation type="submission" date="2018-04" db="EMBL/GenBank/DDBJ databases">
        <authorList>
            <person name="Sheh A."/>
            <person name="Shen Z."/>
            <person name="Mannion A.J."/>
            <person name="Fox J.G."/>
        </authorList>
    </citation>
    <scope>NUCLEOTIDE SEQUENCE</scope>
    <source>
        <strain evidence="2">MIT 97-6194</strain>
    </source>
</reference>
<protein>
    <submittedName>
        <fullName evidence="2">Uncharacterized protein</fullName>
    </submittedName>
</protein>
<accession>A0A347VNB6</accession>
<dbReference type="AlphaFoldDB" id="A0A347VNB6"/>
<evidence type="ECO:0000313" key="4">
    <source>
        <dbReference type="Proteomes" id="UP000477070"/>
    </source>
</evidence>
<evidence type="ECO:0000313" key="1">
    <source>
        <dbReference type="EMBL" id="MWV69847.1"/>
    </source>
</evidence>
<evidence type="ECO:0000313" key="3">
    <source>
        <dbReference type="Proteomes" id="UP000029714"/>
    </source>
</evidence>
<organism evidence="2 3">
    <name type="scientific">Helicobacter saguini</name>
    <dbReference type="NCBI Taxonomy" id="1548018"/>
    <lineage>
        <taxon>Bacteria</taxon>
        <taxon>Pseudomonadati</taxon>
        <taxon>Campylobacterota</taxon>
        <taxon>Epsilonproteobacteria</taxon>
        <taxon>Campylobacterales</taxon>
        <taxon>Helicobacteraceae</taxon>
        <taxon>Helicobacter</taxon>
    </lineage>
</organism>
<dbReference type="Proteomes" id="UP000029714">
    <property type="component" value="Unassembled WGS sequence"/>
</dbReference>
<proteinExistence type="predicted"/>